<keyword evidence="8" id="KW-1185">Reference proteome</keyword>
<feature type="transmembrane region" description="Helical" evidence="6">
    <location>
        <begin position="250"/>
        <end position="269"/>
    </location>
</feature>
<keyword evidence="5 6" id="KW-0472">Membrane</keyword>
<organism evidence="7 8">
    <name type="scientific">Carnobacterium iners</name>
    <dbReference type="NCBI Taxonomy" id="1073423"/>
    <lineage>
        <taxon>Bacteria</taxon>
        <taxon>Bacillati</taxon>
        <taxon>Bacillota</taxon>
        <taxon>Bacilli</taxon>
        <taxon>Lactobacillales</taxon>
        <taxon>Carnobacteriaceae</taxon>
        <taxon>Carnobacterium</taxon>
    </lineage>
</organism>
<dbReference type="OrthoDB" id="9775903at2"/>
<evidence type="ECO:0000256" key="5">
    <source>
        <dbReference type="ARBA" id="ARBA00023136"/>
    </source>
</evidence>
<gene>
    <name evidence="7" type="ORF">SAMN04488700_1560</name>
</gene>
<dbReference type="EMBL" id="FXBJ01000002">
    <property type="protein sequence ID" value="SMH33728.1"/>
    <property type="molecule type" value="Genomic_DNA"/>
</dbReference>
<feature type="transmembrane region" description="Helical" evidence="6">
    <location>
        <begin position="33"/>
        <end position="56"/>
    </location>
</feature>
<evidence type="ECO:0000256" key="6">
    <source>
        <dbReference type="SAM" id="Phobius"/>
    </source>
</evidence>
<name>A0A1X7NA23_9LACT</name>
<evidence type="ECO:0000313" key="8">
    <source>
        <dbReference type="Proteomes" id="UP000193435"/>
    </source>
</evidence>
<feature type="transmembrane region" description="Helical" evidence="6">
    <location>
        <begin position="212"/>
        <end position="238"/>
    </location>
</feature>
<feature type="transmembrane region" description="Helical" evidence="6">
    <location>
        <begin position="134"/>
        <end position="161"/>
    </location>
</feature>
<dbReference type="PANTHER" id="PTHR30213">
    <property type="entry name" value="INNER MEMBRANE PROTEIN YHJD"/>
    <property type="match status" value="1"/>
</dbReference>
<dbReference type="NCBIfam" id="TIGR00765">
    <property type="entry name" value="yihY_not_rbn"/>
    <property type="match status" value="1"/>
</dbReference>
<keyword evidence="2" id="KW-1003">Cell membrane</keyword>
<dbReference type="PANTHER" id="PTHR30213:SF0">
    <property type="entry name" value="UPF0761 MEMBRANE PROTEIN YIHY"/>
    <property type="match status" value="1"/>
</dbReference>
<comment type="subcellular location">
    <subcellularLocation>
        <location evidence="1">Cell membrane</location>
        <topology evidence="1">Multi-pass membrane protein</topology>
    </subcellularLocation>
</comment>
<dbReference type="AlphaFoldDB" id="A0A1X7NA23"/>
<dbReference type="Proteomes" id="UP000193435">
    <property type="component" value="Unassembled WGS sequence"/>
</dbReference>
<accession>A0A1X7NA23</accession>
<dbReference type="PIRSF" id="PIRSF035875">
    <property type="entry name" value="RNase_BN"/>
    <property type="match status" value="1"/>
</dbReference>
<proteinExistence type="predicted"/>
<protein>
    <submittedName>
        <fullName evidence="7">Membrane protein</fullName>
    </submittedName>
</protein>
<evidence type="ECO:0000256" key="2">
    <source>
        <dbReference type="ARBA" id="ARBA00022475"/>
    </source>
</evidence>
<sequence>MAQHMNKKKEIKKIICIFRKKYKEAEITNSGAVIAYYFLLSLFPLLIVIGNLLPLLNLSPETVYLYLDKAVPAYLVENLKPIMDKILTSGSNRVLSIAAIGTLWSSSRGMNALQISMNKAYGVEARKNFILIRLASIAFTVVLITGLIVLVAVFGFGQLILEELIPLLKLPADLINTFLSLRWPVTMFTLFFSFSLLYYFVPNAKLNLKMVLPGAIFSAVGWILITQAFTVYVAYFAIGTLSYGSVGTLIVFMLWLNLLGALLTLGALVNATITEYREGTIEQSNSRISKYVERKLSKR</sequence>
<dbReference type="Pfam" id="PF03631">
    <property type="entry name" value="Virul_fac_BrkB"/>
    <property type="match status" value="1"/>
</dbReference>
<dbReference type="RefSeq" id="WP_085559696.1">
    <property type="nucleotide sequence ID" value="NZ_FOAH01000033.1"/>
</dbReference>
<evidence type="ECO:0000313" key="7">
    <source>
        <dbReference type="EMBL" id="SMH33728.1"/>
    </source>
</evidence>
<dbReference type="STRING" id="1073423.SAMN04488700_1560"/>
<keyword evidence="4 6" id="KW-1133">Transmembrane helix</keyword>
<feature type="transmembrane region" description="Helical" evidence="6">
    <location>
        <begin position="181"/>
        <end position="200"/>
    </location>
</feature>
<dbReference type="InterPro" id="IPR017039">
    <property type="entry name" value="Virul_fac_BrkB"/>
</dbReference>
<dbReference type="GO" id="GO:0005886">
    <property type="term" value="C:plasma membrane"/>
    <property type="evidence" value="ECO:0007669"/>
    <property type="project" value="UniProtKB-SubCell"/>
</dbReference>
<evidence type="ECO:0000256" key="1">
    <source>
        <dbReference type="ARBA" id="ARBA00004651"/>
    </source>
</evidence>
<feature type="transmembrane region" description="Helical" evidence="6">
    <location>
        <begin position="94"/>
        <end position="113"/>
    </location>
</feature>
<reference evidence="7 8" key="1">
    <citation type="submission" date="2017-04" db="EMBL/GenBank/DDBJ databases">
        <authorList>
            <person name="Afonso C.L."/>
            <person name="Miller P.J."/>
            <person name="Scott M.A."/>
            <person name="Spackman E."/>
            <person name="Goraichik I."/>
            <person name="Dimitrov K.M."/>
            <person name="Suarez D.L."/>
            <person name="Swayne D.E."/>
        </authorList>
    </citation>
    <scope>NUCLEOTIDE SEQUENCE [LARGE SCALE GENOMIC DNA]</scope>
    <source>
        <strain evidence="7 8">LMG26642</strain>
    </source>
</reference>
<keyword evidence="3 6" id="KW-0812">Transmembrane</keyword>
<evidence type="ECO:0000256" key="3">
    <source>
        <dbReference type="ARBA" id="ARBA00022692"/>
    </source>
</evidence>
<evidence type="ECO:0000256" key="4">
    <source>
        <dbReference type="ARBA" id="ARBA00022989"/>
    </source>
</evidence>